<dbReference type="PANTHER" id="PTHR11603">
    <property type="entry name" value="AAA FAMILY ATPASE"/>
    <property type="match status" value="1"/>
</dbReference>
<keyword evidence="5" id="KW-0472">Membrane</keyword>
<dbReference type="Proteomes" id="UP000614410">
    <property type="component" value="Unassembled WGS sequence"/>
</dbReference>
<evidence type="ECO:0000259" key="6">
    <source>
        <dbReference type="PROSITE" id="PS50926"/>
    </source>
</evidence>
<keyword evidence="5" id="KW-0812">Transmembrane</keyword>
<dbReference type="SMART" id="SM00670">
    <property type="entry name" value="PINc"/>
    <property type="match status" value="1"/>
</dbReference>
<proteinExistence type="predicted"/>
<dbReference type="PANTHER" id="PTHR11603:SF147">
    <property type="entry name" value="MEMBRANE PROTEIN"/>
    <property type="match status" value="1"/>
</dbReference>
<evidence type="ECO:0000313" key="8">
    <source>
        <dbReference type="Proteomes" id="UP000614410"/>
    </source>
</evidence>
<feature type="domain" description="TRAM" evidence="6">
    <location>
        <begin position="303"/>
        <end position="364"/>
    </location>
</feature>
<keyword evidence="4" id="KW-0460">Magnesium</keyword>
<comment type="cofactor">
    <cofactor evidence="1">
        <name>Mg(2+)</name>
        <dbReference type="ChEBI" id="CHEBI:18420"/>
    </cofactor>
</comment>
<keyword evidence="3" id="KW-0378">Hydrolase</keyword>
<dbReference type="CDD" id="cd09877">
    <property type="entry name" value="PIN_YacL-like"/>
    <property type="match status" value="1"/>
</dbReference>
<dbReference type="InterPro" id="IPR029060">
    <property type="entry name" value="PIN-like_dom_sf"/>
</dbReference>
<protein>
    <submittedName>
        <fullName evidence="7">PIN domain nuclease</fullName>
    </submittedName>
</protein>
<gene>
    <name evidence="7" type="ORF">JF887_13135</name>
</gene>
<dbReference type="AlphaFoldDB" id="A0A934NHB8"/>
<dbReference type="InterPro" id="IPR052041">
    <property type="entry name" value="Nucleic_acid_metab_PIN/TRAM"/>
</dbReference>
<sequence length="389" mass="40536">MNRHSANTLRRARAIARALGAILGVVVGVFYAGFVITNSPGLFDNNRSVTAIVLACSGIVGAAALALAAPMLTLEPYLLLQSLLDEAPPGQILGAVAGVVVGLVIAALVAALLGPLPFYIGTVISLALGAALVHAGLRVATRRHTAFADLLRTRSAGPAGPAPSAPEVPSTDGPVVVVDTSALIDGRIVDVAKAGFVPGRLLIPGFVLEELQRVADSGDPMRRARGKRGLTVLEDLQRRQEVVCEVVDLDFPDVAEVDSRLIKLAVERSAALLTGDHNLNRIARIAGVRVLNLNDLANALKPILAAGEEISIAIVREGKELQQGVGYLDDGTMVVVEHGRGHLGDTVRATVSSVLQTTSGRMIFATCDATPAAAPPRTVRGVRPRAAQR</sequence>
<feature type="transmembrane region" description="Helical" evidence="5">
    <location>
        <begin position="48"/>
        <end position="72"/>
    </location>
</feature>
<evidence type="ECO:0000313" key="7">
    <source>
        <dbReference type="EMBL" id="MBJ7610356.1"/>
    </source>
</evidence>
<accession>A0A934NHB8</accession>
<dbReference type="Gene3D" id="3.40.50.1010">
    <property type="entry name" value="5'-nuclease"/>
    <property type="match status" value="1"/>
</dbReference>
<evidence type="ECO:0000256" key="1">
    <source>
        <dbReference type="ARBA" id="ARBA00001946"/>
    </source>
</evidence>
<feature type="transmembrane region" description="Helical" evidence="5">
    <location>
        <begin position="12"/>
        <end position="36"/>
    </location>
</feature>
<feature type="transmembrane region" description="Helical" evidence="5">
    <location>
        <begin position="118"/>
        <end position="137"/>
    </location>
</feature>
<organism evidence="7 8">
    <name type="scientific">Candidatus Amunia macphersoniae</name>
    <dbReference type="NCBI Taxonomy" id="3127014"/>
    <lineage>
        <taxon>Bacteria</taxon>
        <taxon>Bacillati</taxon>
        <taxon>Candidatus Dormiibacterota</taxon>
        <taxon>Candidatus Dormibacteria</taxon>
        <taxon>Candidatus Aeolococcales</taxon>
        <taxon>Candidatus Aeolococcaceae</taxon>
        <taxon>Candidatus Amunia</taxon>
    </lineage>
</organism>
<keyword evidence="2" id="KW-0540">Nuclease</keyword>
<comment type="caution">
    <text evidence="7">The sequence shown here is derived from an EMBL/GenBank/DDBJ whole genome shotgun (WGS) entry which is preliminary data.</text>
</comment>
<dbReference type="GO" id="GO:0004518">
    <property type="term" value="F:nuclease activity"/>
    <property type="evidence" value="ECO:0007669"/>
    <property type="project" value="UniProtKB-KW"/>
</dbReference>
<evidence type="ECO:0000256" key="5">
    <source>
        <dbReference type="SAM" id="Phobius"/>
    </source>
</evidence>
<reference evidence="7 8" key="1">
    <citation type="submission" date="2020-10" db="EMBL/GenBank/DDBJ databases">
        <title>Ca. Dormibacterota MAGs.</title>
        <authorList>
            <person name="Montgomery K."/>
        </authorList>
    </citation>
    <scope>NUCLEOTIDE SEQUENCE [LARGE SCALE GENOMIC DNA]</scope>
    <source>
        <strain evidence="7">Mitchell_Peninsula_5</strain>
    </source>
</reference>
<dbReference type="SUPFAM" id="SSF88723">
    <property type="entry name" value="PIN domain-like"/>
    <property type="match status" value="1"/>
</dbReference>
<dbReference type="PROSITE" id="PS50926">
    <property type="entry name" value="TRAM"/>
    <property type="match status" value="1"/>
</dbReference>
<dbReference type="GO" id="GO:0016787">
    <property type="term" value="F:hydrolase activity"/>
    <property type="evidence" value="ECO:0007669"/>
    <property type="project" value="UniProtKB-KW"/>
</dbReference>
<keyword evidence="5" id="KW-1133">Transmembrane helix</keyword>
<name>A0A934NHB8_9BACT</name>
<feature type="transmembrane region" description="Helical" evidence="5">
    <location>
        <begin position="92"/>
        <end position="112"/>
    </location>
</feature>
<evidence type="ECO:0000256" key="2">
    <source>
        <dbReference type="ARBA" id="ARBA00022722"/>
    </source>
</evidence>
<dbReference type="InterPro" id="IPR002792">
    <property type="entry name" value="TRAM_dom"/>
</dbReference>
<evidence type="ECO:0000256" key="3">
    <source>
        <dbReference type="ARBA" id="ARBA00022801"/>
    </source>
</evidence>
<evidence type="ECO:0000256" key="4">
    <source>
        <dbReference type="ARBA" id="ARBA00022842"/>
    </source>
</evidence>
<dbReference type="InterPro" id="IPR002716">
    <property type="entry name" value="PIN_dom"/>
</dbReference>
<dbReference type="EMBL" id="JAEKNN010000061">
    <property type="protein sequence ID" value="MBJ7610356.1"/>
    <property type="molecule type" value="Genomic_DNA"/>
</dbReference>